<proteinExistence type="predicted"/>
<accession>A0AAW5E1N7</accession>
<keyword evidence="1" id="KW-0472">Membrane</keyword>
<keyword evidence="3" id="KW-1185">Reference proteome</keyword>
<sequence>MNITWFEFILFSLATFRLTRLIVYDSITSFIRHPFHEIVDTVLPDGTIESYLQIKGSGIRRWIGELLSCYWCTGIWCSFFLFVCFLFHPGLTEPLIIVLAIAGLAAIFETVTDRIING</sequence>
<name>A0AAW5E1N7_9BACI</name>
<dbReference type="EMBL" id="JAKTTI010000020">
    <property type="protein sequence ID" value="MCH1626248.1"/>
    <property type="molecule type" value="Genomic_DNA"/>
</dbReference>
<feature type="transmembrane region" description="Helical" evidence="1">
    <location>
        <begin position="94"/>
        <end position="112"/>
    </location>
</feature>
<reference evidence="2" key="1">
    <citation type="submission" date="2022-02" db="EMBL/GenBank/DDBJ databases">
        <title>Fredinandcohnia quinoae sp. nov. isolated from Chenopodium quinoa seeds.</title>
        <authorList>
            <person name="Saati-Santamaria Z."/>
            <person name="Flores-Felix J.D."/>
            <person name="Igual J.M."/>
            <person name="Velazquez E."/>
            <person name="Garcia-Fraile P."/>
            <person name="Martinez-Molina E."/>
        </authorList>
    </citation>
    <scope>NUCLEOTIDE SEQUENCE</scope>
    <source>
        <strain evidence="2">SECRCQ15</strain>
    </source>
</reference>
<organism evidence="2 3">
    <name type="scientific">Fredinandcohnia quinoae</name>
    <dbReference type="NCBI Taxonomy" id="2918902"/>
    <lineage>
        <taxon>Bacteria</taxon>
        <taxon>Bacillati</taxon>
        <taxon>Bacillota</taxon>
        <taxon>Bacilli</taxon>
        <taxon>Bacillales</taxon>
        <taxon>Bacillaceae</taxon>
        <taxon>Fredinandcohnia</taxon>
    </lineage>
</organism>
<comment type="caution">
    <text evidence="2">The sequence shown here is derived from an EMBL/GenBank/DDBJ whole genome shotgun (WGS) entry which is preliminary data.</text>
</comment>
<evidence type="ECO:0000313" key="2">
    <source>
        <dbReference type="EMBL" id="MCH1626248.1"/>
    </source>
</evidence>
<keyword evidence="1" id="KW-0812">Transmembrane</keyword>
<dbReference type="InterPro" id="IPR010773">
    <property type="entry name" value="Mycophage_PG1_Gp7"/>
</dbReference>
<dbReference type="AlphaFoldDB" id="A0AAW5E1N7"/>
<dbReference type="Pfam" id="PF07098">
    <property type="entry name" value="DUF1360"/>
    <property type="match status" value="1"/>
</dbReference>
<protein>
    <submittedName>
        <fullName evidence="2">DUF1360 domain-containing protein</fullName>
    </submittedName>
</protein>
<dbReference type="Proteomes" id="UP001431131">
    <property type="component" value="Unassembled WGS sequence"/>
</dbReference>
<evidence type="ECO:0000313" key="3">
    <source>
        <dbReference type="Proteomes" id="UP001431131"/>
    </source>
</evidence>
<dbReference type="RefSeq" id="WP_240256167.1">
    <property type="nucleotide sequence ID" value="NZ_JAKTTI010000020.1"/>
</dbReference>
<gene>
    <name evidence="2" type="ORF">MJG50_12985</name>
</gene>
<evidence type="ECO:0000256" key="1">
    <source>
        <dbReference type="SAM" id="Phobius"/>
    </source>
</evidence>
<keyword evidence="1" id="KW-1133">Transmembrane helix</keyword>
<feature type="transmembrane region" description="Helical" evidence="1">
    <location>
        <begin position="69"/>
        <end position="88"/>
    </location>
</feature>